<evidence type="ECO:0000313" key="3">
    <source>
        <dbReference type="Proteomes" id="UP000092993"/>
    </source>
</evidence>
<evidence type="ECO:0000256" key="1">
    <source>
        <dbReference type="SAM" id="MobiDB-lite"/>
    </source>
</evidence>
<gene>
    <name evidence="2" type="ORF">A0H81_05624</name>
</gene>
<dbReference type="OMA" id="HELVMIG"/>
<feature type="region of interest" description="Disordered" evidence="1">
    <location>
        <begin position="294"/>
        <end position="316"/>
    </location>
</feature>
<name>A0A1C7MD67_GRIFR</name>
<sequence length="316" mass="35397">MGEVAPSLGLPETFVAVKFKKFSPPMCLLPPSLHRGLYEGGWRMMDVYQERSFQEREACRVKLLEPWLEPVLALFEGRVIDTPKSAMPSTHFSATFSATSAVEHKIFIIGGILFLVVELKFTLDIDDNFVQLFPELLSAARTNKSANFANLRVFGLLTDVSSFRFYSYDPLLNEFHSDENILVNAKRDDFCCDMIQVSNKIFSVTMYAYMEVLRGTVQSSQRRSENGDLSPTGSSPIQQLTKTPSVSRTKRGLEFAEEAYKKLQEVSTDAEQLEHIATDGLGLLARSVHCLPRFSDSSSEKNPSTAKELRAVAEGK</sequence>
<feature type="compositionally biased region" description="Polar residues" evidence="1">
    <location>
        <begin position="295"/>
        <end position="305"/>
    </location>
</feature>
<feature type="compositionally biased region" description="Basic and acidic residues" evidence="1">
    <location>
        <begin position="307"/>
        <end position="316"/>
    </location>
</feature>
<feature type="region of interest" description="Disordered" evidence="1">
    <location>
        <begin position="219"/>
        <end position="248"/>
    </location>
</feature>
<dbReference type="OrthoDB" id="3248548at2759"/>
<reference evidence="2 3" key="1">
    <citation type="submission" date="2016-03" db="EMBL/GenBank/DDBJ databases">
        <title>Whole genome sequencing of Grifola frondosa 9006-11.</title>
        <authorList>
            <person name="Min B."/>
            <person name="Park H."/>
            <person name="Kim J.-G."/>
            <person name="Cho H."/>
            <person name="Oh Y.-L."/>
            <person name="Kong W.-S."/>
            <person name="Choi I.-G."/>
        </authorList>
    </citation>
    <scope>NUCLEOTIDE SEQUENCE [LARGE SCALE GENOMIC DNA]</scope>
    <source>
        <strain evidence="2 3">9006-11</strain>
    </source>
</reference>
<proteinExistence type="predicted"/>
<dbReference type="EMBL" id="LUGG01000005">
    <property type="protein sequence ID" value="OBZ74316.1"/>
    <property type="molecule type" value="Genomic_DNA"/>
</dbReference>
<accession>A0A1C7MD67</accession>
<feature type="compositionally biased region" description="Polar residues" evidence="1">
    <location>
        <begin position="219"/>
        <end position="247"/>
    </location>
</feature>
<organism evidence="2 3">
    <name type="scientific">Grifola frondosa</name>
    <name type="common">Maitake</name>
    <name type="synonym">Polyporus frondosus</name>
    <dbReference type="NCBI Taxonomy" id="5627"/>
    <lineage>
        <taxon>Eukaryota</taxon>
        <taxon>Fungi</taxon>
        <taxon>Dikarya</taxon>
        <taxon>Basidiomycota</taxon>
        <taxon>Agaricomycotina</taxon>
        <taxon>Agaricomycetes</taxon>
        <taxon>Polyporales</taxon>
        <taxon>Grifolaceae</taxon>
        <taxon>Grifola</taxon>
    </lineage>
</organism>
<keyword evidence="3" id="KW-1185">Reference proteome</keyword>
<dbReference type="AlphaFoldDB" id="A0A1C7MD67"/>
<comment type="caution">
    <text evidence="2">The sequence shown here is derived from an EMBL/GenBank/DDBJ whole genome shotgun (WGS) entry which is preliminary data.</text>
</comment>
<evidence type="ECO:0000313" key="2">
    <source>
        <dbReference type="EMBL" id="OBZ74316.1"/>
    </source>
</evidence>
<protein>
    <submittedName>
        <fullName evidence="2">Uncharacterized protein</fullName>
    </submittedName>
</protein>
<dbReference type="Proteomes" id="UP000092993">
    <property type="component" value="Unassembled WGS sequence"/>
</dbReference>